<sequence length="147" mass="17280">MLPHYQYEHYYDQLCECCENEMVSQDERLEEGGECKKCHKTMCEDCREGELCDECEETICDNCAGSCEFCPNVKFCEDCLGEHKQGCSRLTRAERKLEKLNESVESKKWEQADLKRRLKEISQELDDANEEKANAELKLKKLRQRAH</sequence>
<evidence type="ECO:0000313" key="2">
    <source>
        <dbReference type="EMBL" id="CAJ1939660.1"/>
    </source>
</evidence>
<keyword evidence="3" id="KW-1185">Reference proteome</keyword>
<keyword evidence="1" id="KW-0175">Coiled coil</keyword>
<evidence type="ECO:0000313" key="3">
    <source>
        <dbReference type="Proteomes" id="UP001295423"/>
    </source>
</evidence>
<reference evidence="2" key="1">
    <citation type="submission" date="2023-08" db="EMBL/GenBank/DDBJ databases">
        <authorList>
            <person name="Audoor S."/>
            <person name="Bilcke G."/>
        </authorList>
    </citation>
    <scope>NUCLEOTIDE SEQUENCE</scope>
</reference>
<evidence type="ECO:0000256" key="1">
    <source>
        <dbReference type="SAM" id="Coils"/>
    </source>
</evidence>
<protein>
    <submittedName>
        <fullName evidence="2">Uncharacterized protein</fullName>
    </submittedName>
</protein>
<dbReference type="Proteomes" id="UP001295423">
    <property type="component" value="Unassembled WGS sequence"/>
</dbReference>
<gene>
    <name evidence="2" type="ORF">CYCCA115_LOCUS6684</name>
</gene>
<proteinExistence type="predicted"/>
<dbReference type="EMBL" id="CAKOGP040000824">
    <property type="protein sequence ID" value="CAJ1939660.1"/>
    <property type="molecule type" value="Genomic_DNA"/>
</dbReference>
<dbReference type="AlphaFoldDB" id="A0AAD2CWV9"/>
<organism evidence="2 3">
    <name type="scientific">Cylindrotheca closterium</name>
    <dbReference type="NCBI Taxonomy" id="2856"/>
    <lineage>
        <taxon>Eukaryota</taxon>
        <taxon>Sar</taxon>
        <taxon>Stramenopiles</taxon>
        <taxon>Ochrophyta</taxon>
        <taxon>Bacillariophyta</taxon>
        <taxon>Bacillariophyceae</taxon>
        <taxon>Bacillariophycidae</taxon>
        <taxon>Bacillariales</taxon>
        <taxon>Bacillariaceae</taxon>
        <taxon>Cylindrotheca</taxon>
    </lineage>
</organism>
<accession>A0AAD2CWV9</accession>
<comment type="caution">
    <text evidence="2">The sequence shown here is derived from an EMBL/GenBank/DDBJ whole genome shotgun (WGS) entry which is preliminary data.</text>
</comment>
<name>A0AAD2CWV9_9STRA</name>
<feature type="coiled-coil region" evidence="1">
    <location>
        <begin position="87"/>
        <end position="145"/>
    </location>
</feature>